<gene>
    <name evidence="3" type="ORF">GCM10023213_47200</name>
</gene>
<dbReference type="Pfam" id="PF18676">
    <property type="entry name" value="MBG_2"/>
    <property type="match status" value="1"/>
</dbReference>
<dbReference type="InterPro" id="IPR043772">
    <property type="entry name" value="MBG_3"/>
</dbReference>
<dbReference type="Gene3D" id="2.60.40.10">
    <property type="entry name" value="Immunoglobulins"/>
    <property type="match status" value="3"/>
</dbReference>
<name>A0ABP9PQT9_9BACT</name>
<dbReference type="Gene3D" id="2.80.10.50">
    <property type="match status" value="3"/>
</dbReference>
<dbReference type="EMBL" id="BAABIA010000014">
    <property type="protein sequence ID" value="GAA5149462.1"/>
    <property type="molecule type" value="Genomic_DNA"/>
</dbReference>
<organism evidence="3 4">
    <name type="scientific">Prosthecobacter algae</name>
    <dbReference type="NCBI Taxonomy" id="1144682"/>
    <lineage>
        <taxon>Bacteria</taxon>
        <taxon>Pseudomonadati</taxon>
        <taxon>Verrucomicrobiota</taxon>
        <taxon>Verrucomicrobiia</taxon>
        <taxon>Verrucomicrobiales</taxon>
        <taxon>Verrucomicrobiaceae</taxon>
        <taxon>Prosthecobacter</taxon>
    </lineage>
</organism>
<dbReference type="PANTHER" id="PTHR13817">
    <property type="entry name" value="TITIN"/>
    <property type="match status" value="1"/>
</dbReference>
<dbReference type="InterPro" id="IPR013098">
    <property type="entry name" value="Ig_I-set"/>
</dbReference>
<proteinExistence type="predicted"/>
<feature type="domain" description="Ig-like" evidence="2">
    <location>
        <begin position="531"/>
        <end position="617"/>
    </location>
</feature>
<keyword evidence="4" id="KW-1185">Reference proteome</keyword>
<dbReference type="PANTHER" id="PTHR13817:SF73">
    <property type="entry name" value="FIBRONECTIN TYPE-III DOMAIN-CONTAINING PROTEIN"/>
    <property type="match status" value="1"/>
</dbReference>
<keyword evidence="1" id="KW-0677">Repeat</keyword>
<evidence type="ECO:0000256" key="1">
    <source>
        <dbReference type="ARBA" id="ARBA00022737"/>
    </source>
</evidence>
<dbReference type="InterPro" id="IPR003599">
    <property type="entry name" value="Ig_sub"/>
</dbReference>
<dbReference type="InterPro" id="IPR013431">
    <property type="entry name" value="Delta_60_rpt"/>
</dbReference>
<dbReference type="InterPro" id="IPR050964">
    <property type="entry name" value="Striated_Muscle_Regulatory"/>
</dbReference>
<dbReference type="SUPFAM" id="SSF48726">
    <property type="entry name" value="Immunoglobulin"/>
    <property type="match status" value="3"/>
</dbReference>
<sequence>MSSAAVIVASPASSTPVFGSTVALTANVTAEPGAAYVWERDGVEIINGGRYSGATTASLVIAHANGADSGSYQLTVTDEAGAASTVPAVVTVNQNDSALDANAGVTVTGPTQAVLPLPDGRVLLASNHASGTGGTQVTGQNLVVIQVDGRVTALPAGAFNGLVYNLHLKADGKILVQGIFSRLGGVPKAGIAQLNADLTLDTGFVGPANLSSDASTAISSDAAGNSYVRGVTDSGLGRLLPSGARDATFEGQQDLSVRGMVRQQNGRVVVVGKFGLSNGSQFTNSVRYLRSGVKDNSYTPLAGESSGLAIDAEDRLFSIDTAMQPSNFNYLLRRWGKAGGFEPGYTRSFYRETGLDTYNGMALWVQPDGKLVIAGAGVLYRTKPSGLPDSTFASGIGFNNEVTDLKQDARGRLWVTGSFTHLNEAALQSLAVLQGMASSLAFTFQPQSQDVMPAADVKLQAAVTANNGYTLRWHKDGVALEDGPWLSGCTTPVLTVRNMAAEDAGDYTLVASSPGGSLTSKPASLYLIGSPDLTMEPVSQTVDVGADFSLQVAASEPIGLLYEWYHRGEPLTDDDRISGANSATLRIYPMGTIHAGEYYVKVTNIHGEVTSSTALVTVRNIPANLALVPQPSFNGAVNDIELLADGTYLVGGDFTSVTVNGETTGQKYICRILADGTVDPDFRPLLDNGVSAIAVDDMGFIFLAGSFTRVTPEGSDVYFPRLRVCRFLSDFTFDESFDTVAGPNNTVTTLAPVGDGSVFIGGSFTQIGGVNVAAVRYAARLESDGSRDSSFVSRADGPVEVMKLRSDGKLYIGGTMTNWERGAGEKATRLVLVQPTGQRIKTFRHTYDGGTINTIQALHITRDGHVIVGQQGIFDGETGKQITPGVTSKFVHDLAEVPQAEDVDPVYVYAGADGLLLRGTVPLLQNGTFRTLEVDAFGRVYVGGSFIVPGQVGLRTFAILNGGVNRTVAGIQAYVPNYSQVWRRFTFGNGYDGKWNGQPRVGTIHADFSSGLPASYEILSGPATVSGDQITVTAAGEIVIQVSQPGSAEYAPAEPVIYNLTVAKGEQPILWGQMLDRPKDSGPVVLSTWTASNLPVSFTVLSGPASVSGNVLTLSGQPGLVEIQATQAGDANWNAATPVIRRFRVTEDAVVPVAQKIAFTLPTKAYQSEVLELLAAASSDLPVTLAVDSGPATLAGGQLSFTGTGVVKVRATQAGNASVRAAVPVVRTLTVVADPAALTLINLLQTYDGTPKAIGTVGGTGVPVITYKIGETLGTEPPVNAGTYAVEAVIGTGATAVKKSGKLVIAKAPLILMVDNQMEVYGMATSGRSYQLSGLRGADTRFTALSKQPSRYISTHKSNSPSGRYSLTVIGAESLNYALTIRPGTLVYHSFAGSYETLLTGGSPALPVGKLELTVAATNQTFTGKLHLAGEAAAVLLKGSLTVNEETEMLEASFLKIQGVNYYDIAFALPIEGPGTAEVELFGGPLGASANVEKLWVPKPGQKAAHAGAYTLTLPQADEVLPGEPAGVGHAVATVDAKGGLKLVTVLADGAKFTAALPADGTANTGHRLFVRPYKAGRTGSYVAGLLKLKPHGNIALRRVVEYTDAQNLTWVKSAGEDAGYRAGFGPTALRVVLDPWLPPVKKPTAITLAERLGLNLDNPEFEVLHSATGSESNADLPLTLRLAANGTVGVVAPVTVPANRTRWKVTLNAATGAFTGSFDLVDDGETRKVPFTGMLRQPPATDGSRVIGYGTFQMPALRGAESDEVLSGEVRLKLPELDLPD</sequence>
<dbReference type="Pfam" id="PF17164">
    <property type="entry name" value="DUF5122"/>
    <property type="match status" value="5"/>
</dbReference>
<dbReference type="SUPFAM" id="SSF63829">
    <property type="entry name" value="Calcium-dependent phosphotriesterase"/>
    <property type="match status" value="1"/>
</dbReference>
<dbReference type="PROSITE" id="PS50835">
    <property type="entry name" value="IG_LIKE"/>
    <property type="match status" value="2"/>
</dbReference>
<reference evidence="4" key="1">
    <citation type="journal article" date="2019" name="Int. J. Syst. Evol. Microbiol.">
        <title>The Global Catalogue of Microorganisms (GCM) 10K type strain sequencing project: providing services to taxonomists for standard genome sequencing and annotation.</title>
        <authorList>
            <consortium name="The Broad Institute Genomics Platform"/>
            <consortium name="The Broad Institute Genome Sequencing Center for Infectious Disease"/>
            <person name="Wu L."/>
            <person name="Ma J."/>
        </authorList>
    </citation>
    <scope>NUCLEOTIDE SEQUENCE [LARGE SCALE GENOMIC DNA]</scope>
    <source>
        <strain evidence="4">JCM 18053</strain>
    </source>
</reference>
<evidence type="ECO:0000259" key="2">
    <source>
        <dbReference type="PROSITE" id="PS50835"/>
    </source>
</evidence>
<dbReference type="InterPro" id="IPR007110">
    <property type="entry name" value="Ig-like_dom"/>
</dbReference>
<dbReference type="InterPro" id="IPR036179">
    <property type="entry name" value="Ig-like_dom_sf"/>
</dbReference>
<comment type="caution">
    <text evidence="3">The sequence shown here is derived from an EMBL/GenBank/DDBJ whole genome shotgun (WGS) entry which is preliminary data.</text>
</comment>
<protein>
    <recommendedName>
        <fullName evidence="2">Ig-like domain-containing protein</fullName>
    </recommendedName>
</protein>
<evidence type="ECO:0000313" key="3">
    <source>
        <dbReference type="EMBL" id="GAA5149462.1"/>
    </source>
</evidence>
<feature type="domain" description="Ig-like" evidence="2">
    <location>
        <begin position="5"/>
        <end position="91"/>
    </location>
</feature>
<accession>A0ABP9PQT9</accession>
<dbReference type="Pfam" id="PF07679">
    <property type="entry name" value="I-set"/>
    <property type="match status" value="3"/>
</dbReference>
<dbReference type="Proteomes" id="UP001499852">
    <property type="component" value="Unassembled WGS sequence"/>
</dbReference>
<dbReference type="SMART" id="SM00409">
    <property type="entry name" value="IG"/>
    <property type="match status" value="3"/>
</dbReference>
<dbReference type="InterPro" id="IPR013783">
    <property type="entry name" value="Ig-like_fold"/>
</dbReference>
<evidence type="ECO:0000313" key="4">
    <source>
        <dbReference type="Proteomes" id="UP001499852"/>
    </source>
</evidence>
<dbReference type="InterPro" id="IPR041286">
    <property type="entry name" value="MBG_2"/>
</dbReference>
<dbReference type="Pfam" id="PF18887">
    <property type="entry name" value="MBG_3"/>
    <property type="match status" value="1"/>
</dbReference>